<dbReference type="SUPFAM" id="SSF54001">
    <property type="entry name" value="Cysteine proteinases"/>
    <property type="match status" value="1"/>
</dbReference>
<dbReference type="InterPro" id="IPR001300">
    <property type="entry name" value="Peptidase_C2_calpain_cat"/>
</dbReference>
<dbReference type="EMBL" id="RSCL01000014">
    <property type="protein sequence ID" value="RUT03236.1"/>
    <property type="molecule type" value="Genomic_DNA"/>
</dbReference>
<dbReference type="PROSITE" id="PS50203">
    <property type="entry name" value="CALPAIN_CAT"/>
    <property type="match status" value="1"/>
</dbReference>
<evidence type="ECO:0000256" key="2">
    <source>
        <dbReference type="ARBA" id="ARBA00022670"/>
    </source>
</evidence>
<keyword evidence="4 5" id="KW-0788">Thiol protease</keyword>
<dbReference type="InterPro" id="IPR022684">
    <property type="entry name" value="Calpain_cysteine_protease"/>
</dbReference>
<comment type="similarity">
    <text evidence="1">Belongs to the peptidase C2 family.</text>
</comment>
<dbReference type="Gene3D" id="2.60.120.380">
    <property type="match status" value="1"/>
</dbReference>
<evidence type="ECO:0000313" key="7">
    <source>
        <dbReference type="EMBL" id="RUT03236.1"/>
    </source>
</evidence>
<feature type="active site" evidence="5">
    <location>
        <position position="447"/>
    </location>
</feature>
<name>A0A433VAV5_9CYAN</name>
<reference evidence="7" key="1">
    <citation type="submission" date="2018-12" db="EMBL/GenBank/DDBJ databases">
        <authorList>
            <person name="Will S."/>
            <person name="Neumann-Schaal M."/>
            <person name="Henke P."/>
        </authorList>
    </citation>
    <scope>NUCLEOTIDE SEQUENCE</scope>
    <source>
        <strain evidence="7">PCC 7102</strain>
    </source>
</reference>
<organism evidence="7 8">
    <name type="scientific">Dulcicalothrix desertica PCC 7102</name>
    <dbReference type="NCBI Taxonomy" id="232991"/>
    <lineage>
        <taxon>Bacteria</taxon>
        <taxon>Bacillati</taxon>
        <taxon>Cyanobacteriota</taxon>
        <taxon>Cyanophyceae</taxon>
        <taxon>Nostocales</taxon>
        <taxon>Calotrichaceae</taxon>
        <taxon>Dulcicalothrix</taxon>
    </lineage>
</organism>
<dbReference type="AlphaFoldDB" id="A0A433VAV5"/>
<feature type="active site" evidence="5">
    <location>
        <position position="272"/>
    </location>
</feature>
<keyword evidence="2 5" id="KW-0645">Protease</keyword>
<dbReference type="SMART" id="SM00230">
    <property type="entry name" value="CysPc"/>
    <property type="match status" value="1"/>
</dbReference>
<dbReference type="GO" id="GO:0006508">
    <property type="term" value="P:proteolysis"/>
    <property type="evidence" value="ECO:0007669"/>
    <property type="project" value="UniProtKB-KW"/>
</dbReference>
<proteinExistence type="inferred from homology"/>
<dbReference type="RefSeq" id="WP_127083809.1">
    <property type="nucleotide sequence ID" value="NZ_RSCL01000014.1"/>
</dbReference>
<evidence type="ECO:0000256" key="4">
    <source>
        <dbReference type="ARBA" id="ARBA00022807"/>
    </source>
</evidence>
<dbReference type="PANTHER" id="PTHR10183:SF379">
    <property type="entry name" value="CALPAIN-5"/>
    <property type="match status" value="1"/>
</dbReference>
<dbReference type="Pfam" id="PF04151">
    <property type="entry name" value="PPC"/>
    <property type="match status" value="1"/>
</dbReference>
<reference evidence="7" key="2">
    <citation type="journal article" date="2019" name="Genome Biol. Evol.">
        <title>Day and night: Metabolic profiles and evolutionary relationships of six axenic non-marine cyanobacteria.</title>
        <authorList>
            <person name="Will S.E."/>
            <person name="Henke P."/>
            <person name="Boedeker C."/>
            <person name="Huang S."/>
            <person name="Brinkmann H."/>
            <person name="Rohde M."/>
            <person name="Jarek M."/>
            <person name="Friedl T."/>
            <person name="Seufert S."/>
            <person name="Schumacher M."/>
            <person name="Overmann J."/>
            <person name="Neumann-Schaal M."/>
            <person name="Petersen J."/>
        </authorList>
    </citation>
    <scope>NUCLEOTIDE SEQUENCE [LARGE SCALE GENOMIC DNA]</scope>
    <source>
        <strain evidence="7">PCC 7102</strain>
    </source>
</reference>
<sequence>MSVNLFEQNVSIQNLSINQSTQIVAGSISAANTEDYYRFNFSGRSSLNLAVNGLYSNANLQVLNSDGQELAGSYNRRKRDESVNITLEAGNYYIKVFRFKNATTTYNLQYSTNLIPEVPPPTQSSPSWLDTIFQDAQLRADIKSFSIDGVIDRSEVIRILRASEDNGVVDSTEFRDLQNLVSNASRLGIPEYVQVLTNKVVNGDVANQRYQNNPLGNLTAGSSSTLIDNLVNKWFLGRDYPTSAYTYQQAGGVLFQNGVNYQDIKQGLINDCFFLVGLAATAIQSPTTIENMFIDNGDNTYTVKFFRNQVADYVTVDKYLPTDLAGKFVYASKGSSYNNPANELWVALAEKAYAQLNESGWIYQDSTNSYSGIGKGGYISDAFSHITGQTVSMSNVLSLESLTDAISIGKSIGFGSKSSGVAPDIVPLHAYALVNYDASTQTFTLFNPWGIELSSKPSILQLNWNQLLANFSYWDGAFLST</sequence>
<evidence type="ECO:0000256" key="1">
    <source>
        <dbReference type="ARBA" id="ARBA00007623"/>
    </source>
</evidence>
<evidence type="ECO:0000259" key="6">
    <source>
        <dbReference type="PROSITE" id="PS50203"/>
    </source>
</evidence>
<gene>
    <name evidence="7" type="ORF">DSM106972_055440</name>
</gene>
<evidence type="ECO:0000256" key="5">
    <source>
        <dbReference type="PROSITE-ProRule" id="PRU00239"/>
    </source>
</evidence>
<dbReference type="PANTHER" id="PTHR10183">
    <property type="entry name" value="CALPAIN"/>
    <property type="match status" value="1"/>
</dbReference>
<dbReference type="InterPro" id="IPR007280">
    <property type="entry name" value="Peptidase_C_arc/bac"/>
</dbReference>
<dbReference type="Proteomes" id="UP000271624">
    <property type="component" value="Unassembled WGS sequence"/>
</dbReference>
<dbReference type="GO" id="GO:0004198">
    <property type="term" value="F:calcium-dependent cysteine-type endopeptidase activity"/>
    <property type="evidence" value="ECO:0007669"/>
    <property type="project" value="InterPro"/>
</dbReference>
<evidence type="ECO:0000313" key="8">
    <source>
        <dbReference type="Proteomes" id="UP000271624"/>
    </source>
</evidence>
<accession>A0A433VAV5</accession>
<feature type="domain" description="Calpain catalytic" evidence="6">
    <location>
        <begin position="233"/>
        <end position="481"/>
    </location>
</feature>
<dbReference type="SUPFAM" id="SSF89260">
    <property type="entry name" value="Collagen-binding domain"/>
    <property type="match status" value="1"/>
</dbReference>
<keyword evidence="8" id="KW-1185">Reference proteome</keyword>
<comment type="caution">
    <text evidence="7">The sequence shown here is derived from an EMBL/GenBank/DDBJ whole genome shotgun (WGS) entry which is preliminary data.</text>
</comment>
<dbReference type="InterPro" id="IPR038765">
    <property type="entry name" value="Papain-like_cys_pep_sf"/>
</dbReference>
<feature type="active site" evidence="5">
    <location>
        <position position="429"/>
    </location>
</feature>
<keyword evidence="3 5" id="KW-0378">Hydrolase</keyword>
<protein>
    <recommendedName>
        <fullName evidence="6">Calpain catalytic domain-containing protein</fullName>
    </recommendedName>
</protein>
<evidence type="ECO:0000256" key="3">
    <source>
        <dbReference type="ARBA" id="ARBA00022801"/>
    </source>
</evidence>
<dbReference type="OrthoDB" id="7325981at2"/>
<dbReference type="Pfam" id="PF00648">
    <property type="entry name" value="Peptidase_C2"/>
    <property type="match status" value="1"/>
</dbReference>